<accession>A0A852ZUX0</accession>
<dbReference type="Proteomes" id="UP000579605">
    <property type="component" value="Unassembled WGS sequence"/>
</dbReference>
<reference evidence="1 2" key="1">
    <citation type="submission" date="2020-07" db="EMBL/GenBank/DDBJ databases">
        <title>Sequencing the genomes of 1000 actinobacteria strains.</title>
        <authorList>
            <person name="Klenk H.-P."/>
        </authorList>
    </citation>
    <scope>NUCLEOTIDE SEQUENCE [LARGE SCALE GENOMIC DNA]</scope>
    <source>
        <strain evidence="1 2">DSM 18448</strain>
    </source>
</reference>
<evidence type="ECO:0008006" key="3">
    <source>
        <dbReference type="Google" id="ProtNLM"/>
    </source>
</evidence>
<keyword evidence="2" id="KW-1185">Reference proteome</keyword>
<name>A0A852ZUX0_9ACTN</name>
<comment type="caution">
    <text evidence="1">The sequence shown here is derived from an EMBL/GenBank/DDBJ whole genome shotgun (WGS) entry which is preliminary data.</text>
</comment>
<protein>
    <recommendedName>
        <fullName evidence="3">Transposase</fullName>
    </recommendedName>
</protein>
<organism evidence="1 2">
    <name type="scientific">Actinopolymorpha rutila</name>
    <dbReference type="NCBI Taxonomy" id="446787"/>
    <lineage>
        <taxon>Bacteria</taxon>
        <taxon>Bacillati</taxon>
        <taxon>Actinomycetota</taxon>
        <taxon>Actinomycetes</taxon>
        <taxon>Propionibacteriales</taxon>
        <taxon>Actinopolymorphaceae</taxon>
        <taxon>Actinopolymorpha</taxon>
    </lineage>
</organism>
<gene>
    <name evidence="1" type="ORF">F4554_005757</name>
</gene>
<evidence type="ECO:0000313" key="2">
    <source>
        <dbReference type="Proteomes" id="UP000579605"/>
    </source>
</evidence>
<dbReference type="EMBL" id="JACBZH010000001">
    <property type="protein sequence ID" value="NYH93119.1"/>
    <property type="molecule type" value="Genomic_DNA"/>
</dbReference>
<evidence type="ECO:0000313" key="1">
    <source>
        <dbReference type="EMBL" id="NYH93119.1"/>
    </source>
</evidence>
<dbReference type="RefSeq" id="WP_179790643.1">
    <property type="nucleotide sequence ID" value="NZ_BAAARR010000031.1"/>
</dbReference>
<proteinExistence type="predicted"/>
<dbReference type="AlphaFoldDB" id="A0A852ZUX0"/>
<sequence>MASVIGKTVNGRTFYYLAESARVGGAPRVVAQRYLGSAEDIAAALAGGRGPAPTPTHTRHLAFGDVAAVWRVLTDLAVVDLVDDLVGSGSGSGSGRGRVSVGTYLALAVAHQAVAPESEPGDVDLGEWWSTTAAQRFVRPRIDPGVLDRRAFWRAMGRLGPERRRLLEAGVLDRLRAELAEATEPAEAGGPVLVLDVPHFTTYAGHTDAGGEESTDEPWLAGLAAAVTLDGAVPLTAELYRHGDPATTAFTVLSERLATRYAGLGGQAPVTVVVDAGQSAEVDFATRTGRHFVASLPLTDHPELAARPATGRRAVDRERFPGVTALDTRARVAGVDRRVILVHSNALRAAQTQALARDLSSATRRLADLAGSLERRTLHRSREQVAAEVARITRFRWVERVLSTSLTGGDEGLRLRWKIDEAALGRLRHEVFGKQVLVTDHEDWPVADVLTAYRARYRLESTLRQFVALVTSAPSPRWRWSDERVAVHSLVCLLATTVAHVMRRRAQHAGVDLSVRDLFARLAGIEETVVSYPSTGGRPRARRVLVDLDPLQRRLCAVFALEEWAPDPR</sequence>